<evidence type="ECO:0000313" key="4">
    <source>
        <dbReference type="EMBL" id="KAK7434370.1"/>
    </source>
</evidence>
<protein>
    <submittedName>
        <fullName evidence="4">Gypsy retrotransposon integrase-like protein 1</fullName>
    </submittedName>
</protein>
<feature type="compositionally biased region" description="Low complexity" evidence="2">
    <location>
        <begin position="94"/>
        <end position="109"/>
    </location>
</feature>
<dbReference type="SMART" id="SM00906">
    <property type="entry name" value="Fungal_trans"/>
    <property type="match status" value="1"/>
</dbReference>
<feature type="region of interest" description="Disordered" evidence="2">
    <location>
        <begin position="86"/>
        <end position="123"/>
    </location>
</feature>
<evidence type="ECO:0000256" key="2">
    <source>
        <dbReference type="SAM" id="MobiDB-lite"/>
    </source>
</evidence>
<name>A0ABR1ILF3_9AGAR</name>
<dbReference type="PANTHER" id="PTHR46910">
    <property type="entry name" value="TRANSCRIPTION FACTOR PDR1"/>
    <property type="match status" value="1"/>
</dbReference>
<comment type="caution">
    <text evidence="4">The sequence shown here is derived from an EMBL/GenBank/DDBJ whole genome shotgun (WGS) entry which is preliminary data.</text>
</comment>
<dbReference type="PANTHER" id="PTHR46910:SF38">
    <property type="entry name" value="ZN(2)-C6 FUNGAL-TYPE DOMAIN-CONTAINING PROTEIN"/>
    <property type="match status" value="1"/>
</dbReference>
<sequence>MPDNVCSSCLNLNIKCVHTKLQQKRGPKPGSTRTAASHSVHVLVAAILHGTQSDPFDVPDDKETVLKILVKLASRIKSLERELATSHRRLHNASSNSSPATVSSSQPSPEANADESSDDGDEIDNLSTAVARFSLSFPKQTHFGESSNLMIVMAAMDYQKEVTSNFTLWQSILSNVRRPTFWENPSWAVRPAQTFPTFEFPDQATLHKLIDSHFTELNLYFPLLHRPTFQRSLAGGLHLRDPAFGALVLMVCACGSVFAYPQHPRGDTKTSGWQWFNQVPFEKLVFSENLSLYHLQAYCLAIYYLEQVEITLRPDMSWLLSGIAIRLAQGRGAHRRSDQKSRPTVEGELWKRVFWHLIQIDVGMAEFYGRPRATPSQNFDLDPIIECDDEYWECEDGDMILKQPNDKPSLLSFWGCFLKLELIHGIVQETIYSIRKPGLNASAVGLEWYQQAVIELDSALNNWVDTVPPHLQWDKPNQNDIFFSQSAILWSTYYFVQIQVHRRFIPRPSHTSDFPFPSLTICTNAARSCIRVIEAHCRRRHLGFGFHLMISLFNSALILTINLWRGITTKSTNLDPRKETAEIYKCIDLLRLYESRYVLAGRFIDMINTVMSASHCAPRLSGGTGLATCDQTSAGLNLLSPLSIGIQEDSPAMPPTESFNSQQHFEIPLYTSDLGGTHWFDSPPFDNHASPPSENLKTVQEVNLLNPSFINQYGTQPGTFSRSSYPASDGSNIPLQPNSGMPVWPTNPSEQDWNSFMASVDQLFNIPHDPIVDNQSGIFQPFSAL</sequence>
<evidence type="ECO:0000259" key="3">
    <source>
        <dbReference type="SMART" id="SM00906"/>
    </source>
</evidence>
<organism evidence="4 5">
    <name type="scientific">Marasmiellus scandens</name>
    <dbReference type="NCBI Taxonomy" id="2682957"/>
    <lineage>
        <taxon>Eukaryota</taxon>
        <taxon>Fungi</taxon>
        <taxon>Dikarya</taxon>
        <taxon>Basidiomycota</taxon>
        <taxon>Agaricomycotina</taxon>
        <taxon>Agaricomycetes</taxon>
        <taxon>Agaricomycetidae</taxon>
        <taxon>Agaricales</taxon>
        <taxon>Marasmiineae</taxon>
        <taxon>Omphalotaceae</taxon>
        <taxon>Marasmiellus</taxon>
    </lineage>
</organism>
<evidence type="ECO:0000256" key="1">
    <source>
        <dbReference type="ARBA" id="ARBA00023242"/>
    </source>
</evidence>
<reference evidence="4 5" key="1">
    <citation type="submission" date="2024-01" db="EMBL/GenBank/DDBJ databases">
        <title>A draft genome for the cacao thread blight pathogen Marasmiellus scandens.</title>
        <authorList>
            <person name="Baruah I.K."/>
            <person name="Leung J."/>
            <person name="Bukari Y."/>
            <person name="Amoako-Attah I."/>
            <person name="Meinhardt L.W."/>
            <person name="Bailey B.A."/>
            <person name="Cohen S.P."/>
        </authorList>
    </citation>
    <scope>NUCLEOTIDE SEQUENCE [LARGE SCALE GENOMIC DNA]</scope>
    <source>
        <strain evidence="4 5">GH-19</strain>
    </source>
</reference>
<feature type="domain" description="Xylanolytic transcriptional activator regulatory" evidence="3">
    <location>
        <begin position="317"/>
        <end position="390"/>
    </location>
</feature>
<dbReference type="InterPro" id="IPR050987">
    <property type="entry name" value="AtrR-like"/>
</dbReference>
<keyword evidence="1" id="KW-0539">Nucleus</keyword>
<feature type="compositionally biased region" description="Acidic residues" evidence="2">
    <location>
        <begin position="112"/>
        <end position="123"/>
    </location>
</feature>
<gene>
    <name evidence="4" type="primary">GIN1_39</name>
    <name evidence="4" type="ORF">VKT23_020214</name>
</gene>
<proteinExistence type="predicted"/>
<dbReference type="CDD" id="cd12148">
    <property type="entry name" value="fungal_TF_MHR"/>
    <property type="match status" value="1"/>
</dbReference>
<dbReference type="EMBL" id="JBANRG010000125">
    <property type="protein sequence ID" value="KAK7434370.1"/>
    <property type="molecule type" value="Genomic_DNA"/>
</dbReference>
<accession>A0ABR1ILF3</accession>
<dbReference type="Proteomes" id="UP001498398">
    <property type="component" value="Unassembled WGS sequence"/>
</dbReference>
<dbReference type="InterPro" id="IPR007219">
    <property type="entry name" value="XnlR_reg_dom"/>
</dbReference>
<dbReference type="Pfam" id="PF04082">
    <property type="entry name" value="Fungal_trans"/>
    <property type="match status" value="1"/>
</dbReference>
<keyword evidence="5" id="KW-1185">Reference proteome</keyword>
<evidence type="ECO:0000313" key="5">
    <source>
        <dbReference type="Proteomes" id="UP001498398"/>
    </source>
</evidence>